<dbReference type="InterPro" id="IPR002470">
    <property type="entry name" value="Peptidase_S9A"/>
</dbReference>
<evidence type="ECO:0000256" key="1">
    <source>
        <dbReference type="ARBA" id="ARBA00005228"/>
    </source>
</evidence>
<dbReference type="InterPro" id="IPR051543">
    <property type="entry name" value="Serine_Peptidase_S9A"/>
</dbReference>
<keyword evidence="2" id="KW-0645">Protease</keyword>
<evidence type="ECO:0000259" key="6">
    <source>
        <dbReference type="Pfam" id="PF02897"/>
    </source>
</evidence>
<dbReference type="InterPro" id="IPR029058">
    <property type="entry name" value="AB_hydrolase_fold"/>
</dbReference>
<gene>
    <name evidence="7" type="ORF">HW556_13300</name>
</gene>
<sequence>MSKPPIAAIKAHALVSPFGTRTDNYYWLNERESPEVLDYLKAENAYFDQQMAPAKGLEERLFQEMKGRIREQDESVPFRDNGYYYYVRFVEGGEYPVYCRKPGSLEATEEVLLDGNALSQNHEYYHIGGLEVSDDNRTLAYSEDTVSRRLYTLRFRNLETGQLYPEAIANTSGSAVWATDNQTVFYTRKDPDTLLDYQLWRHRLGTDPALDELVYEEIDTAFYLHVHRSKSREYVFLSIGSTMSAEVRYLRSDAPQAGLQVFLAREDDHLYEVEHFGPDFYVLSNDAAPNFQLLKTPATATAKANWQVVVAHREEVFLENMELFREYLVLGERQEGLLRLRVIRWADGQEHYLAFGEPTYTAAISINPEFDTPVLRYGYSSLTTPTSTFDYDMDTRAKTLLKEQTVLGSFRKDDYVTERQYAPAADGTLIPLSIVYRKGFERNGKAPLLQYAYGSYGLSMDATFSASRLSLLDRGFAYVICHIRGGQELGRQWYEGGKKLRKMNTFTDFTDCSQFLIAEKYTSADTLFAMGGSAGGLLMGAVLNLHPELYKGVVAAVPFVDVVTTMLDESIPLTTGEYDEWGNPNQQQFYDYMLSYSPYDNVRAQAYPNLLVTTGLHDSQVQYFEPAKWVAKLRANKTDRNLLLLHTDLSAGHGGASGRFQSLRDTARHYAFMLLLLGARQ</sequence>
<dbReference type="InterPro" id="IPR001375">
    <property type="entry name" value="Peptidase_S9_cat"/>
</dbReference>
<dbReference type="Pfam" id="PF02897">
    <property type="entry name" value="Peptidase_S9_N"/>
    <property type="match status" value="1"/>
</dbReference>
<evidence type="ECO:0000256" key="2">
    <source>
        <dbReference type="ARBA" id="ARBA00022670"/>
    </source>
</evidence>
<dbReference type="SUPFAM" id="SSF53474">
    <property type="entry name" value="alpha/beta-Hydrolases"/>
    <property type="match status" value="1"/>
</dbReference>
<dbReference type="Proteomes" id="UP000626554">
    <property type="component" value="Unassembled WGS sequence"/>
</dbReference>
<dbReference type="Pfam" id="PF00326">
    <property type="entry name" value="Peptidase_S9"/>
    <property type="match status" value="1"/>
</dbReference>
<comment type="similarity">
    <text evidence="1">Belongs to the peptidase S9A family.</text>
</comment>
<dbReference type="EMBL" id="JABKAV010000044">
    <property type="protein sequence ID" value="NVO85859.1"/>
    <property type="molecule type" value="Genomic_DNA"/>
</dbReference>
<accession>A0ABX2Q824</accession>
<dbReference type="PANTHER" id="PTHR11757:SF19">
    <property type="entry name" value="PROLYL ENDOPEPTIDASE-LIKE"/>
    <property type="match status" value="1"/>
</dbReference>
<evidence type="ECO:0000256" key="4">
    <source>
        <dbReference type="ARBA" id="ARBA00022825"/>
    </source>
</evidence>
<dbReference type="InterPro" id="IPR023302">
    <property type="entry name" value="Pept_S9A_N"/>
</dbReference>
<keyword evidence="4" id="KW-0720">Serine protease</keyword>
<feature type="domain" description="Peptidase S9 prolyl oligopeptidase catalytic" evidence="5">
    <location>
        <begin position="464"/>
        <end position="677"/>
    </location>
</feature>
<evidence type="ECO:0000313" key="7">
    <source>
        <dbReference type="EMBL" id="NVO85859.1"/>
    </source>
</evidence>
<keyword evidence="3" id="KW-0378">Hydrolase</keyword>
<dbReference type="PRINTS" id="PR00862">
    <property type="entry name" value="PROLIGOPTASE"/>
</dbReference>
<feature type="domain" description="Peptidase S9A N-terminal" evidence="6">
    <location>
        <begin position="20"/>
        <end position="404"/>
    </location>
</feature>
<dbReference type="SUPFAM" id="SSF50993">
    <property type="entry name" value="Peptidase/esterase 'gauge' domain"/>
    <property type="match status" value="1"/>
</dbReference>
<evidence type="ECO:0000313" key="8">
    <source>
        <dbReference type="Proteomes" id="UP000626554"/>
    </source>
</evidence>
<dbReference type="Gene3D" id="2.130.10.120">
    <property type="entry name" value="Prolyl oligopeptidase, N-terminal domain"/>
    <property type="match status" value="1"/>
</dbReference>
<dbReference type="PANTHER" id="PTHR11757">
    <property type="entry name" value="PROTEASE FAMILY S9A OLIGOPEPTIDASE"/>
    <property type="match status" value="1"/>
</dbReference>
<dbReference type="RefSeq" id="WP_176900581.1">
    <property type="nucleotide sequence ID" value="NZ_JABKAV010000044.1"/>
</dbReference>
<organism evidence="7 8">
    <name type="scientific">Hymenobacter terrestris</name>
    <dbReference type="NCBI Taxonomy" id="2748310"/>
    <lineage>
        <taxon>Bacteria</taxon>
        <taxon>Pseudomonadati</taxon>
        <taxon>Bacteroidota</taxon>
        <taxon>Cytophagia</taxon>
        <taxon>Cytophagales</taxon>
        <taxon>Hymenobacteraceae</taxon>
        <taxon>Hymenobacter</taxon>
    </lineage>
</organism>
<reference evidence="7 8" key="1">
    <citation type="submission" date="2020-05" db="EMBL/GenBank/DDBJ databases">
        <title>Hymenobacter terrestris sp. nov. and Hymenobacter lapidiphilus sp. nov., isolated from regoliths in Antarctica.</title>
        <authorList>
            <person name="Sedlacek I."/>
            <person name="Pantucek R."/>
            <person name="Zeman M."/>
            <person name="Holochova P."/>
            <person name="Kralova S."/>
            <person name="Stankova E."/>
            <person name="Sedo O."/>
            <person name="Micenkova L."/>
            <person name="Svec P."/>
            <person name="Gupta V."/>
            <person name="Sood U."/>
            <person name="Korpole U.S."/>
            <person name="Lal R."/>
        </authorList>
    </citation>
    <scope>NUCLEOTIDE SEQUENCE [LARGE SCALE GENOMIC DNA]</scope>
    <source>
        <strain evidence="7 8">P5252</strain>
    </source>
</reference>
<dbReference type="Gene3D" id="3.40.50.1820">
    <property type="entry name" value="alpha/beta hydrolase"/>
    <property type="match status" value="1"/>
</dbReference>
<protein>
    <submittedName>
        <fullName evidence="7">S9 family peptidase</fullName>
    </submittedName>
</protein>
<comment type="caution">
    <text evidence="7">The sequence shown here is derived from an EMBL/GenBank/DDBJ whole genome shotgun (WGS) entry which is preliminary data.</text>
</comment>
<keyword evidence="8" id="KW-1185">Reference proteome</keyword>
<name>A0ABX2Q824_9BACT</name>
<evidence type="ECO:0000259" key="5">
    <source>
        <dbReference type="Pfam" id="PF00326"/>
    </source>
</evidence>
<evidence type="ECO:0000256" key="3">
    <source>
        <dbReference type="ARBA" id="ARBA00022801"/>
    </source>
</evidence>
<proteinExistence type="inferred from homology"/>